<feature type="chain" id="PRO_5002393575" evidence="1">
    <location>
        <begin position="27"/>
        <end position="191"/>
    </location>
</feature>
<dbReference type="Proteomes" id="UP000011705">
    <property type="component" value="Chromosome"/>
</dbReference>
<proteinExistence type="predicted"/>
<evidence type="ECO:0000313" key="2">
    <source>
        <dbReference type="EMBL" id="EMB35439.1"/>
    </source>
</evidence>
<dbReference type="PATRIC" id="fig|999432.5.peg.494"/>
<organism evidence="2">
    <name type="scientific">Treponema denticola H-22</name>
    <dbReference type="NCBI Taxonomy" id="999432"/>
    <lineage>
        <taxon>Bacteria</taxon>
        <taxon>Pseudomonadati</taxon>
        <taxon>Spirochaetota</taxon>
        <taxon>Spirochaetia</taxon>
        <taxon>Spirochaetales</taxon>
        <taxon>Treponemataceae</taxon>
        <taxon>Treponema</taxon>
    </lineage>
</organism>
<evidence type="ECO:0000256" key="1">
    <source>
        <dbReference type="SAM" id="SignalP"/>
    </source>
</evidence>
<protein>
    <submittedName>
        <fullName evidence="2">Uncharacterized protein</fullName>
    </submittedName>
</protein>
<dbReference type="EMBL" id="AGDV01000002">
    <property type="protein sequence ID" value="EMB35439.1"/>
    <property type="molecule type" value="Genomic_DNA"/>
</dbReference>
<dbReference type="HOGENOM" id="CLU_122423_0_0_12"/>
<feature type="signal peptide" evidence="1">
    <location>
        <begin position="1"/>
        <end position="26"/>
    </location>
</feature>
<gene>
    <name evidence="2" type="ORF">HMPREF9726_00477</name>
</gene>
<reference evidence="2" key="1">
    <citation type="submission" date="2012-01" db="EMBL/GenBank/DDBJ databases">
        <title>The Genome Sequence of Treponema denticola H-22.</title>
        <authorList>
            <consortium name="The Broad Institute Genome Sequencing Platform"/>
            <person name="Earl A."/>
            <person name="Ward D."/>
            <person name="Feldgarden M."/>
            <person name="Gevers D."/>
            <person name="Blanton J.M."/>
            <person name="Fenno C.J."/>
            <person name="Baranova O.V."/>
            <person name="Mathney J."/>
            <person name="Dewhirst F.E."/>
            <person name="Izard J."/>
            <person name="Young S.K."/>
            <person name="Zeng Q."/>
            <person name="Gargeya S."/>
            <person name="Fitzgerald M."/>
            <person name="Haas B."/>
            <person name="Abouelleil A."/>
            <person name="Alvarado L."/>
            <person name="Arachchi H.M."/>
            <person name="Berlin A."/>
            <person name="Chapman S.B."/>
            <person name="Gearin G."/>
            <person name="Goldberg J."/>
            <person name="Griggs A."/>
            <person name="Gujja S."/>
            <person name="Hansen M."/>
            <person name="Heiman D."/>
            <person name="Howarth C."/>
            <person name="Larimer J."/>
            <person name="Lui A."/>
            <person name="MacDonald P.J.P."/>
            <person name="McCowen C."/>
            <person name="Montmayeur A."/>
            <person name="Murphy C."/>
            <person name="Neiman D."/>
            <person name="Pearson M."/>
            <person name="Priest M."/>
            <person name="Roberts A."/>
            <person name="Saif S."/>
            <person name="Shea T."/>
            <person name="Sisk P."/>
            <person name="Stolte C."/>
            <person name="Sykes S."/>
            <person name="Wortman J."/>
            <person name="Nusbaum C."/>
            <person name="Birren B."/>
        </authorList>
    </citation>
    <scope>NUCLEOTIDE SEQUENCE [LARGE SCALE GENOMIC DNA]</scope>
    <source>
        <strain evidence="2">H-22</strain>
    </source>
</reference>
<dbReference type="AlphaFoldDB" id="A0A0E2E7I0"/>
<keyword evidence="1" id="KW-0732">Signal</keyword>
<sequence>MLLKTKINLFKKSLFLCLFLIMGSFAATLTAAEKAKFIINDAPFVFRNQKFIQGKQYTPQELQEKVGKAYGVGNKAKLLEIFYTDEGLVFTLDRQNYFCGLEFFMMKEDRDPIIIYDLKIQVGDTYKSIQKKIKALNITYNLYEQEGSNPMIDMEFVSKKFGKINVAIVCSQYDKQHVLLVTILYMDIIHD</sequence>
<comment type="caution">
    <text evidence="2">The sequence shown here is derived from an EMBL/GenBank/DDBJ whole genome shotgun (WGS) entry which is preliminary data.</text>
</comment>
<accession>A0A0E2E7I0</accession>
<name>A0A0E2E7I0_TREDN</name>
<dbReference type="RefSeq" id="WP_002683143.1">
    <property type="nucleotide sequence ID" value="NZ_CM001795.1"/>
</dbReference>